<feature type="compositionally biased region" description="Basic and acidic residues" evidence="3">
    <location>
        <begin position="1"/>
        <end position="13"/>
    </location>
</feature>
<accession>F0J568</accession>
<dbReference type="InterPro" id="IPR008274">
    <property type="entry name" value="AldOxase/xan_DH_MoCoBD1"/>
</dbReference>
<dbReference type="InterPro" id="IPR037165">
    <property type="entry name" value="AldOxase/xan_DH_Mopterin-bd_sf"/>
</dbReference>
<keyword evidence="5" id="KW-1185">Reference proteome</keyword>
<dbReference type="RefSeq" id="WP_013639606.1">
    <property type="nucleotide sequence ID" value="NC_015186.1"/>
</dbReference>
<dbReference type="SUPFAM" id="SSF54665">
    <property type="entry name" value="CO dehydrogenase molybdoprotein N-domain-like"/>
    <property type="match status" value="1"/>
</dbReference>
<dbReference type="InterPro" id="IPR000674">
    <property type="entry name" value="Ald_Oxase/Xan_DH_a/b"/>
</dbReference>
<reference evidence="4 5" key="1">
    <citation type="submission" date="2010-12" db="EMBL/GenBank/DDBJ databases">
        <title>Whole genome sequence of Acidiphilium multivorum AIU301.</title>
        <authorList>
            <person name="Narita-Yamada S."/>
            <person name="Nakamura S."/>
            <person name="Ito N."/>
            <person name="Takarada H."/>
            <person name="Katano Y."/>
            <person name="Nakazawa H."/>
            <person name="Hosoyama A."/>
            <person name="Yamada R."/>
            <person name="Fujita N."/>
        </authorList>
    </citation>
    <scope>NUCLEOTIDE SEQUENCE [LARGE SCALE GENOMIC DNA]</scope>
    <source>
        <strain evidence="5">DSM 11245 / JCM 8867 / AIU301</strain>
    </source>
</reference>
<dbReference type="SUPFAM" id="SSF56003">
    <property type="entry name" value="Molybdenum cofactor-binding domain"/>
    <property type="match status" value="1"/>
</dbReference>
<protein>
    <submittedName>
        <fullName evidence="4">Putative oxidoreductase molybdopterin-binding subunit</fullName>
    </submittedName>
</protein>
<keyword evidence="1" id="KW-0500">Molybdenum</keyword>
<proteinExistence type="predicted"/>
<dbReference type="EMBL" id="AP012035">
    <property type="protein sequence ID" value="BAJ80117.1"/>
    <property type="molecule type" value="Genomic_DNA"/>
</dbReference>
<gene>
    <name evidence="4" type="ordered locus">ACMV_07700</name>
</gene>
<dbReference type="KEGG" id="amv:ACMV_07700"/>
<dbReference type="PANTHER" id="PTHR11908">
    <property type="entry name" value="XANTHINE DEHYDROGENASE"/>
    <property type="match status" value="1"/>
</dbReference>
<dbReference type="Gene3D" id="3.30.365.10">
    <property type="entry name" value="Aldehyde oxidase/xanthine dehydrogenase, molybdopterin binding domain"/>
    <property type="match status" value="4"/>
</dbReference>
<dbReference type="Pfam" id="PF02738">
    <property type="entry name" value="MoCoBD_1"/>
    <property type="match status" value="1"/>
</dbReference>
<dbReference type="Pfam" id="PF20256">
    <property type="entry name" value="MoCoBD_2"/>
    <property type="match status" value="1"/>
</dbReference>
<dbReference type="HOGENOM" id="CLU_001681_2_2_5"/>
<dbReference type="PANTHER" id="PTHR11908:SF132">
    <property type="entry name" value="ALDEHYDE OXIDASE 1-RELATED"/>
    <property type="match status" value="1"/>
</dbReference>
<feature type="region of interest" description="Disordered" evidence="3">
    <location>
        <begin position="1"/>
        <end position="38"/>
    </location>
</feature>
<dbReference type="Gene3D" id="3.90.1170.50">
    <property type="entry name" value="Aldehyde oxidase/xanthine dehydrogenase, a/b hammerhead"/>
    <property type="match status" value="1"/>
</dbReference>
<evidence type="ECO:0000256" key="2">
    <source>
        <dbReference type="ARBA" id="ARBA00023002"/>
    </source>
</evidence>
<dbReference type="InterPro" id="IPR036856">
    <property type="entry name" value="Ald_Oxase/Xan_DH_a/b_sf"/>
</dbReference>
<keyword evidence="2" id="KW-0560">Oxidoreductase</keyword>
<dbReference type="InterPro" id="IPR046867">
    <property type="entry name" value="AldOxase/xan_DH_MoCoBD2"/>
</dbReference>
<evidence type="ECO:0000313" key="4">
    <source>
        <dbReference type="EMBL" id="BAJ80117.1"/>
    </source>
</evidence>
<evidence type="ECO:0000256" key="3">
    <source>
        <dbReference type="SAM" id="MobiDB-lite"/>
    </source>
</evidence>
<evidence type="ECO:0000256" key="1">
    <source>
        <dbReference type="ARBA" id="ARBA00022505"/>
    </source>
</evidence>
<evidence type="ECO:0000313" key="5">
    <source>
        <dbReference type="Proteomes" id="UP000007100"/>
    </source>
</evidence>
<name>F0J568_ACIMA</name>
<sequence>MAHDPSRRTERFPHGIAGAGLGSIERSVPADEPPPLPPNAELAVIGRSVPRLNGRDKVTGATRYTVDIAPRGMLHARLLRAPLAHARIRAIDAGAARALDGVRAVVILAQPGDPLSGMVRYAGQPVAALAADSPAIARAALDLVRVDYEALPFVVDMEDARASEAPPVYAPGTAPAGHPSGFPAPAGLARHGNVRAAVIDRRGDVAAGLAAADVVVEGTYRTQVQTHCCMEPHAIVADWTEDGLTVHMSTQFTAGIRHELAAAFALPLSRVRVVVDGMGGGFGSKSTLGTYGRAAVALSRAAGAPVRLVLTRAEEQVDSGNRPGTFQHLRIGARRDGTLTAIELTSHGTAGVALGAGVGDFAGAVYRCPNLLTSHRDVFTNAGPGCAMRAPGNVPGAFAFEQAIDELAERLALDPVALRDRIDPSPVRREERRIGAARFGWAARHPPGSDRGPVKRGIGMAQSHWGAHVQINAACEVRVLRDGSVEVMSSVQDIGTGITTVLAQTVAEVLGLRAEDITVRIGDTIFPSGPPSYGSRTTASITPPARTAAWRVLRRLLAEAAQRLGVAPDALIARAGRIIVRDDPARGLAFGEVTARLRTDSISEVASRADDYAGFGQRYGDAATARQDLGGVQFAAVAVDTETGIIRVERVLAVQDCGRPMNPRQIESQVHGGILMGLSYALFEDRIMDRHTGRMVNPDLEQYKIAGPYETPAIDVVLLENYEANSATDAYGIAEPANIATAPAIANAVRNAIGIRMRRLPMTPAAVLAALGGSPSRNLPP</sequence>
<dbReference type="InterPro" id="IPR016208">
    <property type="entry name" value="Ald_Oxase/xanthine_DH-like"/>
</dbReference>
<dbReference type="Pfam" id="PF01315">
    <property type="entry name" value="Ald_Xan_dh_C"/>
    <property type="match status" value="1"/>
</dbReference>
<dbReference type="GO" id="GO:0016491">
    <property type="term" value="F:oxidoreductase activity"/>
    <property type="evidence" value="ECO:0007669"/>
    <property type="project" value="UniProtKB-KW"/>
</dbReference>
<dbReference type="AlphaFoldDB" id="F0J568"/>
<dbReference type="Proteomes" id="UP000007100">
    <property type="component" value="Chromosome"/>
</dbReference>
<dbReference type="SMART" id="SM01008">
    <property type="entry name" value="Ald_Xan_dh_C"/>
    <property type="match status" value="1"/>
</dbReference>
<organism evidence="4 5">
    <name type="scientific">Acidiphilium multivorum (strain DSM 11245 / JCM 8867 / NBRC 100883 / AIU 301)</name>
    <dbReference type="NCBI Taxonomy" id="926570"/>
    <lineage>
        <taxon>Bacteria</taxon>
        <taxon>Pseudomonadati</taxon>
        <taxon>Pseudomonadota</taxon>
        <taxon>Alphaproteobacteria</taxon>
        <taxon>Acetobacterales</taxon>
        <taxon>Acidocellaceae</taxon>
        <taxon>Acidiphilium</taxon>
    </lineage>
</organism>
<dbReference type="OrthoDB" id="8428274at2"/>
<dbReference type="GO" id="GO:0005506">
    <property type="term" value="F:iron ion binding"/>
    <property type="evidence" value="ECO:0007669"/>
    <property type="project" value="InterPro"/>
</dbReference>